<reference evidence="2 3" key="1">
    <citation type="submission" date="2020-07" db="EMBL/GenBank/DDBJ databases">
        <title>Thermogemmata thermophila gen. nov., sp. nov., a novel moderate thermophilic planctomycete from a Kamchatka hot spring.</title>
        <authorList>
            <person name="Elcheninov A.G."/>
            <person name="Podosokorskaya O.A."/>
            <person name="Kovaleva O.L."/>
            <person name="Novikov A."/>
            <person name="Bonch-Osmolovskaya E.A."/>
            <person name="Toshchakov S.V."/>
            <person name="Kublanov I.V."/>
        </authorList>
    </citation>
    <scope>NUCLEOTIDE SEQUENCE [LARGE SCALE GENOMIC DNA]</scope>
    <source>
        <strain evidence="2 3">2918</strain>
    </source>
</reference>
<comment type="caution">
    <text evidence="2">The sequence shown here is derived from an EMBL/GenBank/DDBJ whole genome shotgun (WGS) entry which is preliminary data.</text>
</comment>
<protein>
    <submittedName>
        <fullName evidence="2">Uncharacterized protein</fullName>
    </submittedName>
</protein>
<name>A0A7V8VDF0_9BACT</name>
<sequence length="141" mass="15685">MTRLPIAHWLETLEEMAAQTAVWLEQVEQALHQPVQSNETGHTPAADKGAPVPHQVPEGANPKAGDDKVQACRRMSAAQSCLPPEPEWQALLEPVEQSVQSADRGAETVQHRCQQWQERYAAWQQLLEQSLKALLSRSPPP</sequence>
<dbReference type="EMBL" id="JACEFB010000003">
    <property type="protein sequence ID" value="MBA2225790.1"/>
    <property type="molecule type" value="Genomic_DNA"/>
</dbReference>
<gene>
    <name evidence="2" type="ORF">H0921_06385</name>
</gene>
<dbReference type="AlphaFoldDB" id="A0A7V8VDF0"/>
<dbReference type="RefSeq" id="WP_194537227.1">
    <property type="nucleotide sequence ID" value="NZ_JACEFB010000003.1"/>
</dbReference>
<accession>A0A7V8VDF0</accession>
<keyword evidence="3" id="KW-1185">Reference proteome</keyword>
<evidence type="ECO:0000313" key="3">
    <source>
        <dbReference type="Proteomes" id="UP000542342"/>
    </source>
</evidence>
<feature type="region of interest" description="Disordered" evidence="1">
    <location>
        <begin position="34"/>
        <end position="78"/>
    </location>
</feature>
<organism evidence="2 3">
    <name type="scientific">Thermogemmata fonticola</name>
    <dbReference type="NCBI Taxonomy" id="2755323"/>
    <lineage>
        <taxon>Bacteria</taxon>
        <taxon>Pseudomonadati</taxon>
        <taxon>Planctomycetota</taxon>
        <taxon>Planctomycetia</taxon>
        <taxon>Gemmatales</taxon>
        <taxon>Gemmataceae</taxon>
        <taxon>Thermogemmata</taxon>
    </lineage>
</organism>
<evidence type="ECO:0000256" key="1">
    <source>
        <dbReference type="SAM" id="MobiDB-lite"/>
    </source>
</evidence>
<dbReference type="Proteomes" id="UP000542342">
    <property type="component" value="Unassembled WGS sequence"/>
</dbReference>
<proteinExistence type="predicted"/>
<evidence type="ECO:0000313" key="2">
    <source>
        <dbReference type="EMBL" id="MBA2225790.1"/>
    </source>
</evidence>